<gene>
    <name evidence="5" type="ORF">K7432_008112</name>
</gene>
<feature type="region of interest" description="Disordered" evidence="3">
    <location>
        <begin position="810"/>
        <end position="844"/>
    </location>
</feature>
<evidence type="ECO:0000256" key="1">
    <source>
        <dbReference type="ARBA" id="ARBA00023117"/>
    </source>
</evidence>
<feature type="compositionally biased region" description="Basic and acidic residues" evidence="3">
    <location>
        <begin position="554"/>
        <end position="563"/>
    </location>
</feature>
<evidence type="ECO:0000313" key="6">
    <source>
        <dbReference type="Proteomes" id="UP001479436"/>
    </source>
</evidence>
<dbReference type="InterPro" id="IPR001487">
    <property type="entry name" value="Bromodomain"/>
</dbReference>
<name>A0ABR2W020_9FUNG</name>
<dbReference type="InterPro" id="IPR057991">
    <property type="entry name" value="TPR_TAF2_C"/>
</dbReference>
<feature type="region of interest" description="Disordered" evidence="3">
    <location>
        <begin position="948"/>
        <end position="1044"/>
    </location>
</feature>
<dbReference type="SUPFAM" id="SSF47370">
    <property type="entry name" value="Bromodomain"/>
    <property type="match status" value="2"/>
</dbReference>
<evidence type="ECO:0000313" key="5">
    <source>
        <dbReference type="EMBL" id="KAK9711008.1"/>
    </source>
</evidence>
<dbReference type="Pfam" id="PF00439">
    <property type="entry name" value="Bromodomain"/>
    <property type="match status" value="2"/>
</dbReference>
<feature type="region of interest" description="Disordered" evidence="3">
    <location>
        <begin position="657"/>
        <end position="676"/>
    </location>
</feature>
<protein>
    <recommendedName>
        <fullName evidence="4">Bromo domain-containing protein</fullName>
    </recommendedName>
</protein>
<dbReference type="InterPro" id="IPR018359">
    <property type="entry name" value="Bromodomain_CS"/>
</dbReference>
<feature type="domain" description="Bromo" evidence="4">
    <location>
        <begin position="859"/>
        <end position="931"/>
    </location>
</feature>
<feature type="region of interest" description="Disordered" evidence="3">
    <location>
        <begin position="526"/>
        <end position="644"/>
    </location>
</feature>
<dbReference type="InterPro" id="IPR057345">
    <property type="entry name" value="Ig-like_TAF2"/>
</dbReference>
<accession>A0ABR2W020</accession>
<reference evidence="5 6" key="1">
    <citation type="submission" date="2023-04" db="EMBL/GenBank/DDBJ databases">
        <title>Genome of Basidiobolus ranarum AG-B5.</title>
        <authorList>
            <person name="Stajich J.E."/>
            <person name="Carter-House D."/>
            <person name="Gryganskyi A."/>
        </authorList>
    </citation>
    <scope>NUCLEOTIDE SEQUENCE [LARGE SCALE GENOMIC DNA]</scope>
    <source>
        <strain evidence="5 6">AG-B5</strain>
    </source>
</reference>
<dbReference type="SMART" id="SM00297">
    <property type="entry name" value="BROMO"/>
    <property type="match status" value="2"/>
</dbReference>
<sequence length="1044" mass="118718">MTALIREADGTPYEHVLDIQDLNKKYEVQFNTKYKRIRRLTKRFQQRQAAAAAAEASVGAEEMPEAVMEDLEDVFGYGMDEKEKEEWRVVEWGEVDEESTASGTFEWIRLDSDLEWICVMQFEQPDYMWACQLLNDRDVVAQIEAIEALSNCPSPATSTSLMRTMMDPKCFYRIRMEGAFALAKCAIPQLDWIGLHHLFKIFQKRYCYASTTSDGDGDIAIVPKPNNFSGFTEYFVQKAIVAAFSTVKNSKGHTPIKIKQFLLELLRYNDNTGNHFSDNYYISALINALGNALIPNERSNQSEQEGERELFADAVQEIERYRTLDYLVPSYHNTVTISVLQVMMKLMMANLLAPNLKLFLGYTRYGNFMRVRLVAFEALLLLDGLRNDSIAHYIFQVIAHDPCHYVRYYLAKCLSEMLGVHIARASSTEHDTTEEMVFEEVGQPRAIPEKTSDEEFIHTPGLEAIHKEFSGREDLQTHTWEILTSNPEQDYRVFRYMFLFCELLYKPIDTIPKLKIKMPVVIPSEPRNDIHSRISGKASEPTRANSKADPIVSMRKDNTKASHDIPMSSAMEDEDIEIEAGTVASSVKSTSTPAIKEDKKTKVTSTAKPRKESKPTDSRKESRDKDSAKPSQSEPTVSDVLVKIEPEDVSTPVLATITTPTNKTKQPSKQTPQPIQQPNLAISTHDELRPEEIKVCKRILRKMMTHKSAFYFLQPVDPIRDGCPTYFNLIKHPMDLRTVKLKLDEGNYHSLKQFEDDVRLMLNNCFIFNPVGSYVYNEGQELESVFEKEWSEQNAQKLVGREPEFNMTIVESPVTKSKPLPSEKSDVESEPPRNEVEKSSSKSLSPELHKCRTILKKIAQHESAFEFLRAVDPIKQGIPTYFEMIKNPMDLGTVNKKLKSGQYQTKDNFRADVELMLNNCFTFNTPGTFVYDQAKNLSEVFQREWENQFGNPSTSNSVESTHVSIKAEPASEPVVPRMPDSSRKPKMDIPQTATGVKTSKPSIEKDLKESKSTGFTKPAPSIASPKPLSPVVRTQPPTLSRENS</sequence>
<dbReference type="Pfam" id="PF25316">
    <property type="entry name" value="TAF2_3rd"/>
    <property type="match status" value="1"/>
</dbReference>
<feature type="compositionally biased region" description="Basic and acidic residues" evidence="3">
    <location>
        <begin position="821"/>
        <end position="840"/>
    </location>
</feature>
<feature type="domain" description="Bromo" evidence="4">
    <location>
        <begin position="704"/>
        <end position="776"/>
    </location>
</feature>
<feature type="non-terminal residue" evidence="5">
    <location>
        <position position="1044"/>
    </location>
</feature>
<keyword evidence="6" id="KW-1185">Reference proteome</keyword>
<evidence type="ECO:0000256" key="3">
    <source>
        <dbReference type="SAM" id="MobiDB-lite"/>
    </source>
</evidence>
<dbReference type="PROSITE" id="PS50014">
    <property type="entry name" value="BROMODOMAIN_2"/>
    <property type="match status" value="2"/>
</dbReference>
<keyword evidence="1 2" id="KW-0103">Bromodomain</keyword>
<dbReference type="Pfam" id="PF25577">
    <property type="entry name" value="TPR_TAF2_C"/>
    <property type="match status" value="1"/>
</dbReference>
<comment type="caution">
    <text evidence="5">The sequence shown here is derived from an EMBL/GenBank/DDBJ whole genome shotgun (WGS) entry which is preliminary data.</text>
</comment>
<dbReference type="Proteomes" id="UP001479436">
    <property type="component" value="Unassembled WGS sequence"/>
</dbReference>
<dbReference type="Gene3D" id="1.20.920.10">
    <property type="entry name" value="Bromodomain-like"/>
    <property type="match status" value="2"/>
</dbReference>
<proteinExistence type="predicted"/>
<dbReference type="PROSITE" id="PS00633">
    <property type="entry name" value="BROMODOMAIN_1"/>
    <property type="match status" value="2"/>
</dbReference>
<dbReference type="InterPro" id="IPR036427">
    <property type="entry name" value="Bromodomain-like_sf"/>
</dbReference>
<dbReference type="PRINTS" id="PR00503">
    <property type="entry name" value="BROMODOMAIN"/>
</dbReference>
<dbReference type="PANTHER" id="PTHR15137">
    <property type="entry name" value="TRANSCRIPTION INITIATION FACTOR TFIID"/>
    <property type="match status" value="1"/>
</dbReference>
<dbReference type="PANTHER" id="PTHR15137:SF9">
    <property type="entry name" value="TRANSCRIPTION INITIATION FACTOR TFIID SUBUNIT 2"/>
    <property type="match status" value="1"/>
</dbReference>
<dbReference type="InterPro" id="IPR037813">
    <property type="entry name" value="TAF2"/>
</dbReference>
<feature type="compositionally biased region" description="Polar residues" evidence="3">
    <location>
        <begin position="583"/>
        <end position="593"/>
    </location>
</feature>
<evidence type="ECO:0000256" key="2">
    <source>
        <dbReference type="PROSITE-ProRule" id="PRU00035"/>
    </source>
</evidence>
<feature type="compositionally biased region" description="Basic and acidic residues" evidence="3">
    <location>
        <begin position="609"/>
        <end position="628"/>
    </location>
</feature>
<organism evidence="5 6">
    <name type="scientific">Basidiobolus ranarum</name>
    <dbReference type="NCBI Taxonomy" id="34480"/>
    <lineage>
        <taxon>Eukaryota</taxon>
        <taxon>Fungi</taxon>
        <taxon>Fungi incertae sedis</taxon>
        <taxon>Zoopagomycota</taxon>
        <taxon>Entomophthoromycotina</taxon>
        <taxon>Basidiobolomycetes</taxon>
        <taxon>Basidiobolales</taxon>
        <taxon>Basidiobolaceae</taxon>
        <taxon>Basidiobolus</taxon>
    </lineage>
</organism>
<evidence type="ECO:0000259" key="4">
    <source>
        <dbReference type="PROSITE" id="PS50014"/>
    </source>
</evidence>
<feature type="compositionally biased region" description="Basic and acidic residues" evidence="3">
    <location>
        <begin position="1002"/>
        <end position="1011"/>
    </location>
</feature>
<feature type="compositionally biased region" description="Polar residues" evidence="3">
    <location>
        <begin position="948"/>
        <end position="963"/>
    </location>
</feature>
<feature type="compositionally biased region" description="Polar residues" evidence="3">
    <location>
        <begin position="991"/>
        <end position="1001"/>
    </location>
</feature>
<dbReference type="EMBL" id="JASJQH010007309">
    <property type="protein sequence ID" value="KAK9711008.1"/>
    <property type="molecule type" value="Genomic_DNA"/>
</dbReference>
<feature type="compositionally biased region" description="Polar residues" evidence="3">
    <location>
        <begin position="1035"/>
        <end position="1044"/>
    </location>
</feature>